<dbReference type="GO" id="GO:0030686">
    <property type="term" value="C:90S preribosome"/>
    <property type="evidence" value="ECO:0007669"/>
    <property type="project" value="TreeGrafter"/>
</dbReference>
<feature type="compositionally biased region" description="Basic residues" evidence="3">
    <location>
        <begin position="633"/>
        <end position="645"/>
    </location>
</feature>
<comment type="caution">
    <text evidence="5">The sequence shown here is derived from an EMBL/GenBank/DDBJ whole genome shotgun (WGS) entry which is preliminary data.</text>
</comment>
<dbReference type="PANTHER" id="PTHR14490">
    <property type="entry name" value="ZINC FINGER, ZZ TYPE"/>
    <property type="match status" value="1"/>
</dbReference>
<feature type="region of interest" description="Disordered" evidence="3">
    <location>
        <begin position="532"/>
        <end position="672"/>
    </location>
</feature>
<feature type="domain" description="Kri1-like C-terminal" evidence="4">
    <location>
        <begin position="468"/>
        <end position="551"/>
    </location>
</feature>
<reference evidence="5 6" key="1">
    <citation type="submission" date="2018-08" db="EMBL/GenBank/DDBJ databases">
        <title>Aphanomyces genome sequencing and annotation.</title>
        <authorList>
            <person name="Minardi D."/>
            <person name="Oidtmann B."/>
            <person name="Van Der Giezen M."/>
            <person name="Studholme D.J."/>
        </authorList>
    </citation>
    <scope>NUCLEOTIDE SEQUENCE [LARGE SCALE GENOMIC DNA]</scope>
    <source>
        <strain evidence="5 6">Sv</strain>
    </source>
</reference>
<protein>
    <recommendedName>
        <fullName evidence="4">Kri1-like C-terminal domain-containing protein</fullName>
    </recommendedName>
</protein>
<proteinExistence type="inferred from homology"/>
<dbReference type="InterPro" id="IPR018034">
    <property type="entry name" value="Kri1"/>
</dbReference>
<feature type="compositionally biased region" description="Acidic residues" evidence="3">
    <location>
        <begin position="383"/>
        <end position="392"/>
    </location>
</feature>
<feature type="compositionally biased region" description="Acidic residues" evidence="3">
    <location>
        <begin position="51"/>
        <end position="73"/>
    </location>
</feature>
<evidence type="ECO:0000256" key="1">
    <source>
        <dbReference type="ARBA" id="ARBA00007473"/>
    </source>
</evidence>
<dbReference type="VEuPathDB" id="FungiDB:H257_06491"/>
<feature type="compositionally biased region" description="Acidic residues" evidence="3">
    <location>
        <begin position="149"/>
        <end position="159"/>
    </location>
</feature>
<feature type="compositionally biased region" description="Basic and acidic residues" evidence="3">
    <location>
        <begin position="373"/>
        <end position="382"/>
    </location>
</feature>
<keyword evidence="2" id="KW-0175">Coiled coil</keyword>
<feature type="region of interest" description="Disordered" evidence="3">
    <location>
        <begin position="94"/>
        <end position="128"/>
    </location>
</feature>
<feature type="coiled-coil region" evidence="2">
    <location>
        <begin position="306"/>
        <end position="342"/>
    </location>
</feature>
<gene>
    <name evidence="5" type="ORF">DYB35_002952</name>
</gene>
<evidence type="ECO:0000259" key="4">
    <source>
        <dbReference type="Pfam" id="PF12936"/>
    </source>
</evidence>
<dbReference type="InterPro" id="IPR024626">
    <property type="entry name" value="Kri1-like_C"/>
</dbReference>
<feature type="compositionally biased region" description="Basic residues" evidence="3">
    <location>
        <begin position="583"/>
        <end position="592"/>
    </location>
</feature>
<dbReference type="Pfam" id="PF12936">
    <property type="entry name" value="Kri1_C"/>
    <property type="match status" value="1"/>
</dbReference>
<feature type="compositionally biased region" description="Low complexity" evidence="3">
    <location>
        <begin position="646"/>
        <end position="662"/>
    </location>
</feature>
<dbReference type="GO" id="GO:0000447">
    <property type="term" value="P:endonucleolytic cleavage in ITS1 to separate SSU-rRNA from 5.8S rRNA and LSU-rRNA from tricistronic rRNA transcript (SSU-rRNA, 5.8S rRNA, LSU-rRNA)"/>
    <property type="evidence" value="ECO:0007669"/>
    <property type="project" value="TreeGrafter"/>
</dbReference>
<accession>A0A3R6WV23</accession>
<dbReference type="EMBL" id="QUTG01003563">
    <property type="protein sequence ID" value="RHY91091.1"/>
    <property type="molecule type" value="Genomic_DNA"/>
</dbReference>
<evidence type="ECO:0000256" key="3">
    <source>
        <dbReference type="SAM" id="MobiDB-lite"/>
    </source>
</evidence>
<comment type="similarity">
    <text evidence="1">Belongs to the KRI1 family.</text>
</comment>
<evidence type="ECO:0000313" key="5">
    <source>
        <dbReference type="EMBL" id="RHY91091.1"/>
    </source>
</evidence>
<name>A0A3R6WV23_APHAT</name>
<sequence length="672" mass="75717">MAKKVSKTAIFDGTGKGDEDMQIRINESFAKKYDEQKRYEELQNLKHADLSDDYDESDSETDDEDGDQLTEEVDKDIARTLKLIRKKDPSIYDTSITFFQPGESDDDDDSDGNSSDDDAKLTKSKQKKADKPLYYKDLVRQQVLAGDVDGSDVSDDDEAPSTATTTYAEDQARLKGEFLQSLAASGADGDDELDGGLFMKRTKTSAETEADLKEYEAFKELHGDEITNPDEFLNKYLKSGVWKEGHKTRNQHNHRIQAEDAVDDSEDEEALDKADAFEHAYNFRFEEDGGGQIQTFSRHIDDSLRRKDDKRKVAREERKARKALERLKKEEELRRLKNLKQADIEAKLDKVRALMGDDTGKLTAEDIDGAFDPAEHDRRMAEVFDDDYYGGDDGDKPTWNDDDDVFGKLPEEYEVEDDEVNSGHDDDIEDEANLDEDGEMEEGDGDEDGEEDGGEEENSFNQSELDAKKKKYLDELYALDYEDLIGDLPCRFKYREVAKNNYGLTTQDILHANDQELKAVVSLKRLGPFADREHSVNRRKVQQLRKVLKERSTNKKTRGGATAEEGVDTPAAVTEIEQGASSNKKKRKRKGKKTTDDGEDTKEGTPEVAVKDDTEDAANDEKDTTADDATAPAKKKRKHKKKAKKTSAAAATPAATLSASRLESYRLKPLKK</sequence>
<dbReference type="PANTHER" id="PTHR14490:SF5">
    <property type="entry name" value="PROTEIN KRI1 HOMOLOG"/>
    <property type="match status" value="1"/>
</dbReference>
<feature type="region of interest" description="Disordered" evidence="3">
    <location>
        <begin position="145"/>
        <end position="170"/>
    </location>
</feature>
<evidence type="ECO:0000256" key="2">
    <source>
        <dbReference type="SAM" id="Coils"/>
    </source>
</evidence>
<feature type="compositionally biased region" description="Basic and acidic residues" evidence="3">
    <location>
        <begin position="117"/>
        <end position="128"/>
    </location>
</feature>
<dbReference type="Pfam" id="PF05178">
    <property type="entry name" value="Kri1"/>
    <property type="match status" value="1"/>
</dbReference>
<dbReference type="GO" id="GO:0005730">
    <property type="term" value="C:nucleolus"/>
    <property type="evidence" value="ECO:0007669"/>
    <property type="project" value="TreeGrafter"/>
</dbReference>
<organism evidence="5 6">
    <name type="scientific">Aphanomyces astaci</name>
    <name type="common">Crayfish plague agent</name>
    <dbReference type="NCBI Taxonomy" id="112090"/>
    <lineage>
        <taxon>Eukaryota</taxon>
        <taxon>Sar</taxon>
        <taxon>Stramenopiles</taxon>
        <taxon>Oomycota</taxon>
        <taxon>Saprolegniomycetes</taxon>
        <taxon>Saprolegniales</taxon>
        <taxon>Verrucalvaceae</taxon>
        <taxon>Aphanomyces</taxon>
    </lineage>
</organism>
<evidence type="ECO:0000313" key="6">
    <source>
        <dbReference type="Proteomes" id="UP000285712"/>
    </source>
</evidence>
<feature type="compositionally biased region" description="Basic and acidic residues" evidence="3">
    <location>
        <begin position="593"/>
        <end position="612"/>
    </location>
</feature>
<feature type="region of interest" description="Disordered" evidence="3">
    <location>
        <begin position="1"/>
        <end position="20"/>
    </location>
</feature>
<feature type="compositionally biased region" description="Basic and acidic residues" evidence="3">
    <location>
        <begin position="393"/>
        <end position="411"/>
    </location>
</feature>
<dbReference type="AlphaFoldDB" id="A0A3R6WV23"/>
<dbReference type="Proteomes" id="UP000285712">
    <property type="component" value="Unassembled WGS sequence"/>
</dbReference>
<feature type="region of interest" description="Disordered" evidence="3">
    <location>
        <begin position="356"/>
        <end position="466"/>
    </location>
</feature>
<feature type="region of interest" description="Disordered" evidence="3">
    <location>
        <begin position="43"/>
        <end position="73"/>
    </location>
</feature>
<feature type="compositionally biased region" description="Acidic residues" evidence="3">
    <location>
        <begin position="412"/>
        <end position="458"/>
    </location>
</feature>
<feature type="compositionally biased region" description="Acidic residues" evidence="3">
    <location>
        <begin position="103"/>
        <end position="116"/>
    </location>
</feature>
<feature type="compositionally biased region" description="Basic residues" evidence="3">
    <location>
        <begin position="537"/>
        <end position="546"/>
    </location>
</feature>